<sequence>MPPLPDERPRQSVANLIGRFEQQTKRQSIVPNVPPRTSSVTSQDSASGDAEKIEQKEKREWPPRPRPSTTAFSPSIADQLARFSDGGMAKSPPTDTAPIPEPVPEPAVAAAEPVSSPPEVAVPVLKPVAKRQSSIGVVSPHVPSTPSKTGRPSTAGGATRTPTRSSTKSPPIAYHPSSSTSATTPAKAATPKTTPAKPRPSSRMSHTTPAPLKTPSRPKTPSVRPKTPLHSTATTPATARPKTPSSGLFAPTAASLARARNVQSPVPTPVKKTASAGVLERLSKPTAASLNKARTPVPAVTTARGGPAGRGATAARSTTRGASTVARGTGVKARGAAATPAKTKIAATATKPPAAPEQVTEPEPEHAEIPDEPHEEEPEHYNEEPEALSSPVEAHEPESSESTLIDEPQHASAGLTDDPDVHAAAGETAEAILNSKEEELAEYGVPDTSAAEALEEVVPKPDETIAHEEGVQEPPATAEAEHYDEVSQVEEHGSVDRDESTPSVADPTGSAAPEAYGTDARVNGKTTPTQGGGTDLEDIINMLEAKPRPMSIASIPDEFDIGDHE</sequence>
<feature type="compositionally biased region" description="Basic and acidic residues" evidence="1">
    <location>
        <begin position="49"/>
        <end position="63"/>
    </location>
</feature>
<name>A0A165NWK1_9APHY</name>
<dbReference type="Proteomes" id="UP000076727">
    <property type="component" value="Unassembled WGS sequence"/>
</dbReference>
<feature type="compositionally biased region" description="Low complexity" evidence="1">
    <location>
        <begin position="159"/>
        <end position="202"/>
    </location>
</feature>
<feature type="compositionally biased region" description="Basic and acidic residues" evidence="1">
    <location>
        <begin position="479"/>
        <end position="500"/>
    </location>
</feature>
<feature type="compositionally biased region" description="Basic and acidic residues" evidence="1">
    <location>
        <begin position="363"/>
        <end position="383"/>
    </location>
</feature>
<feature type="compositionally biased region" description="Polar residues" evidence="1">
    <location>
        <begin position="131"/>
        <end position="152"/>
    </location>
</feature>
<protein>
    <submittedName>
        <fullName evidence="2">Uncharacterized protein</fullName>
    </submittedName>
</protein>
<keyword evidence="3" id="KW-1185">Reference proteome</keyword>
<evidence type="ECO:0000256" key="1">
    <source>
        <dbReference type="SAM" id="MobiDB-lite"/>
    </source>
</evidence>
<organism evidence="2 3">
    <name type="scientific">Daedalea quercina L-15889</name>
    <dbReference type="NCBI Taxonomy" id="1314783"/>
    <lineage>
        <taxon>Eukaryota</taxon>
        <taxon>Fungi</taxon>
        <taxon>Dikarya</taxon>
        <taxon>Basidiomycota</taxon>
        <taxon>Agaricomycotina</taxon>
        <taxon>Agaricomycetes</taxon>
        <taxon>Polyporales</taxon>
        <taxon>Fomitopsis</taxon>
    </lineage>
</organism>
<accession>A0A165NWK1</accession>
<feature type="compositionally biased region" description="Basic and acidic residues" evidence="1">
    <location>
        <begin position="457"/>
        <end position="470"/>
    </location>
</feature>
<dbReference type="AlphaFoldDB" id="A0A165NWK1"/>
<evidence type="ECO:0000313" key="2">
    <source>
        <dbReference type="EMBL" id="KZT67469.1"/>
    </source>
</evidence>
<gene>
    <name evidence="2" type="ORF">DAEQUDRAFT_767197</name>
</gene>
<dbReference type="EMBL" id="KV429076">
    <property type="protein sequence ID" value="KZT67469.1"/>
    <property type="molecule type" value="Genomic_DNA"/>
</dbReference>
<proteinExistence type="predicted"/>
<feature type="compositionally biased region" description="Polar residues" evidence="1">
    <location>
        <begin position="25"/>
        <end position="46"/>
    </location>
</feature>
<feature type="compositionally biased region" description="Low complexity" evidence="1">
    <location>
        <begin position="298"/>
        <end position="327"/>
    </location>
</feature>
<feature type="compositionally biased region" description="Low complexity" evidence="1">
    <location>
        <begin position="106"/>
        <end position="124"/>
    </location>
</feature>
<feature type="region of interest" description="Disordered" evidence="1">
    <location>
        <begin position="20"/>
        <end position="565"/>
    </location>
</feature>
<dbReference type="OrthoDB" id="3271236at2759"/>
<feature type="compositionally biased region" description="Low complexity" evidence="1">
    <location>
        <begin position="336"/>
        <end position="352"/>
    </location>
</feature>
<feature type="compositionally biased region" description="Low complexity" evidence="1">
    <location>
        <begin position="231"/>
        <end position="246"/>
    </location>
</feature>
<reference evidence="2 3" key="1">
    <citation type="journal article" date="2016" name="Mol. Biol. Evol.">
        <title>Comparative Genomics of Early-Diverging Mushroom-Forming Fungi Provides Insights into the Origins of Lignocellulose Decay Capabilities.</title>
        <authorList>
            <person name="Nagy L.G."/>
            <person name="Riley R."/>
            <person name="Tritt A."/>
            <person name="Adam C."/>
            <person name="Daum C."/>
            <person name="Floudas D."/>
            <person name="Sun H."/>
            <person name="Yadav J.S."/>
            <person name="Pangilinan J."/>
            <person name="Larsson K.H."/>
            <person name="Matsuura K."/>
            <person name="Barry K."/>
            <person name="Labutti K."/>
            <person name="Kuo R."/>
            <person name="Ohm R.A."/>
            <person name="Bhattacharya S.S."/>
            <person name="Shirouzu T."/>
            <person name="Yoshinaga Y."/>
            <person name="Martin F.M."/>
            <person name="Grigoriev I.V."/>
            <person name="Hibbett D.S."/>
        </authorList>
    </citation>
    <scope>NUCLEOTIDE SEQUENCE [LARGE SCALE GENOMIC DNA]</scope>
    <source>
        <strain evidence="2 3">L-15889</strain>
    </source>
</reference>
<dbReference type="STRING" id="1314783.A0A165NWK1"/>
<evidence type="ECO:0000313" key="3">
    <source>
        <dbReference type="Proteomes" id="UP000076727"/>
    </source>
</evidence>